<keyword evidence="3" id="KW-1185">Reference proteome</keyword>
<reference evidence="1 3" key="1">
    <citation type="submission" date="2016-10" db="EMBL/GenBank/DDBJ databases">
        <authorList>
            <person name="Varghese N."/>
            <person name="Submissions S."/>
        </authorList>
    </citation>
    <scope>NUCLEOTIDE SEQUENCE [LARGE SCALE GENOMIC DNA]</scope>
    <source>
        <strain evidence="1 3">DSM 282</strain>
    </source>
</reference>
<dbReference type="RefSeq" id="WP_090935192.1">
    <property type="nucleotide sequence ID" value="NZ_FOKJ01000002.1"/>
</dbReference>
<dbReference type="Proteomes" id="UP000199579">
    <property type="component" value="Unassembled WGS sequence"/>
</dbReference>
<evidence type="ECO:0000313" key="4">
    <source>
        <dbReference type="Proteomes" id="UP000199579"/>
    </source>
</evidence>
<accession>A0A1I3Z3J2</accession>
<name>A0A1I3Z3J2_9GAMM</name>
<evidence type="ECO:0000313" key="2">
    <source>
        <dbReference type="EMBL" id="SFK38654.1"/>
    </source>
</evidence>
<dbReference type="EMBL" id="FOSX01000003">
    <property type="protein sequence ID" value="SFK38654.1"/>
    <property type="molecule type" value="Genomic_DNA"/>
</dbReference>
<proteinExistence type="predicted"/>
<dbReference type="EMBL" id="FOKJ01000002">
    <property type="protein sequence ID" value="SFA72946.1"/>
    <property type="molecule type" value="Genomic_DNA"/>
</dbReference>
<reference evidence="2 4" key="2">
    <citation type="submission" date="2016-10" db="EMBL/GenBank/DDBJ databases">
        <authorList>
            <person name="de Groot N.N."/>
        </authorList>
    </citation>
    <scope>NUCLEOTIDE SEQUENCE [LARGE SCALE GENOMIC DNA]</scope>
    <source>
        <strain evidence="2 4">DSM 381</strain>
    </source>
</reference>
<evidence type="ECO:0000313" key="3">
    <source>
        <dbReference type="Proteomes" id="UP000198861"/>
    </source>
</evidence>
<dbReference type="Proteomes" id="UP000198861">
    <property type="component" value="Unassembled WGS sequence"/>
</dbReference>
<dbReference type="AlphaFoldDB" id="A0A1I3Z3J2"/>
<sequence length="73" mass="8291">MDTLWITASALAALVAVAVALRIALKPRRFKPKSEAYWKEKARDMQKRHTGQVISWKPHFAKARSSAKATDKR</sequence>
<evidence type="ECO:0000313" key="1">
    <source>
        <dbReference type="EMBL" id="SFA72946.1"/>
    </source>
</evidence>
<organism evidence="2 4">
    <name type="scientific">Azotobacter beijerinckii</name>
    <dbReference type="NCBI Taxonomy" id="170623"/>
    <lineage>
        <taxon>Bacteria</taxon>
        <taxon>Pseudomonadati</taxon>
        <taxon>Pseudomonadota</taxon>
        <taxon>Gammaproteobacteria</taxon>
        <taxon>Pseudomonadales</taxon>
        <taxon>Pseudomonadaceae</taxon>
        <taxon>Azotobacter</taxon>
    </lineage>
</organism>
<gene>
    <name evidence="1" type="ORF">SAMN04244571_00153</name>
    <name evidence="2" type="ORF">SAMN04244574_00426</name>
</gene>
<protein>
    <submittedName>
        <fullName evidence="2">Uncharacterized protein</fullName>
    </submittedName>
</protein>